<comment type="caution">
    <text evidence="2">The sequence shown here is derived from an EMBL/GenBank/DDBJ whole genome shotgun (WGS) entry which is preliminary data.</text>
</comment>
<keyword evidence="1" id="KW-0472">Membrane</keyword>
<organism evidence="2 3">
    <name type="scientific">Limosilactobacillus coleohominis</name>
    <dbReference type="NCBI Taxonomy" id="181675"/>
    <lineage>
        <taxon>Bacteria</taxon>
        <taxon>Bacillati</taxon>
        <taxon>Bacillota</taxon>
        <taxon>Bacilli</taxon>
        <taxon>Lactobacillales</taxon>
        <taxon>Lactobacillaceae</taxon>
        <taxon>Limosilactobacillus</taxon>
    </lineage>
</organism>
<dbReference type="InterPro" id="IPR009214">
    <property type="entry name" value="DUF1129"/>
</dbReference>
<evidence type="ECO:0000313" key="2">
    <source>
        <dbReference type="EMBL" id="MBM6941172.1"/>
    </source>
</evidence>
<name>A0ABS2GY04_9LACO</name>
<dbReference type="SUPFAM" id="SSF103473">
    <property type="entry name" value="MFS general substrate transporter"/>
    <property type="match status" value="1"/>
</dbReference>
<protein>
    <submittedName>
        <fullName evidence="2">DUF1129 domain-containing protein</fullName>
    </submittedName>
</protein>
<keyword evidence="1" id="KW-1133">Transmembrane helix</keyword>
<dbReference type="InterPro" id="IPR036259">
    <property type="entry name" value="MFS_trans_sf"/>
</dbReference>
<reference evidence="2 3" key="1">
    <citation type="journal article" date="2021" name="Sci. Rep.">
        <title>The distribution of antibiotic resistance genes in chicken gut microbiota commensals.</title>
        <authorList>
            <person name="Juricova H."/>
            <person name="Matiasovicova J."/>
            <person name="Kubasova T."/>
            <person name="Cejkova D."/>
            <person name="Rychlik I."/>
        </authorList>
    </citation>
    <scope>NUCLEOTIDE SEQUENCE [LARGE SCALE GENOMIC DNA]</scope>
    <source>
        <strain evidence="2 3">An574</strain>
    </source>
</reference>
<keyword evidence="1" id="KW-0812">Transmembrane</keyword>
<gene>
    <name evidence="2" type="ORF">H5975_06790</name>
</gene>
<dbReference type="Proteomes" id="UP000785625">
    <property type="component" value="Unassembled WGS sequence"/>
</dbReference>
<dbReference type="PIRSF" id="PIRSF033111">
    <property type="entry name" value="UCP033111"/>
    <property type="match status" value="1"/>
</dbReference>
<feature type="transmembrane region" description="Helical" evidence="1">
    <location>
        <begin position="148"/>
        <end position="169"/>
    </location>
</feature>
<dbReference type="RefSeq" id="WP_204785417.1">
    <property type="nucleotide sequence ID" value="NZ_CALVGD010000032.1"/>
</dbReference>
<sequence length="259" mass="29009">MVSEQPRNAAAGQRQKQYIKENNKEAGKLFSEYGLTRKNEEFMYQLNKQLDAKKVAADKKKTWINETVAKLQEGQKKGQTAKALFGTPTTYVDELLNPKKKEPTVQGNNNFGLLALDNGMMFFAIFSFMFGLISFINPNSLSQNGHYGSSGLTAILIVAIAGGLLFGYIAKIMAPYKDKKTGKVVQRSLWMRIGMIVVAFAIWIGIYTVTAFLPNSINPQTNKWVYIILGIVIFGADLYLRTRFNIVNNVFAGQPRTKK</sequence>
<dbReference type="Pfam" id="PF06570">
    <property type="entry name" value="DUF1129"/>
    <property type="match status" value="1"/>
</dbReference>
<accession>A0ABS2GY04</accession>
<feature type="transmembrane region" description="Helical" evidence="1">
    <location>
        <begin position="111"/>
        <end position="136"/>
    </location>
</feature>
<dbReference type="EMBL" id="JACJKU010000074">
    <property type="protein sequence ID" value="MBM6941172.1"/>
    <property type="molecule type" value="Genomic_DNA"/>
</dbReference>
<feature type="transmembrane region" description="Helical" evidence="1">
    <location>
        <begin position="224"/>
        <end position="240"/>
    </location>
</feature>
<proteinExistence type="predicted"/>
<dbReference type="Gene3D" id="1.20.1250.20">
    <property type="entry name" value="MFS general substrate transporter like domains"/>
    <property type="match status" value="1"/>
</dbReference>
<evidence type="ECO:0000256" key="1">
    <source>
        <dbReference type="SAM" id="Phobius"/>
    </source>
</evidence>
<keyword evidence="3" id="KW-1185">Reference proteome</keyword>
<evidence type="ECO:0000313" key="3">
    <source>
        <dbReference type="Proteomes" id="UP000785625"/>
    </source>
</evidence>
<feature type="transmembrane region" description="Helical" evidence="1">
    <location>
        <begin position="189"/>
        <end position="212"/>
    </location>
</feature>